<evidence type="ECO:0000313" key="2">
    <source>
        <dbReference type="Proteomes" id="UP000461730"/>
    </source>
</evidence>
<reference evidence="1 2" key="1">
    <citation type="submission" date="2019-12" db="EMBL/GenBank/DDBJ databases">
        <title>Chitinophaga sp. strain ysch24 (GDMCC 1.1355), whole genome shotgun sequence.</title>
        <authorList>
            <person name="Zhang X."/>
        </authorList>
    </citation>
    <scope>NUCLEOTIDE SEQUENCE [LARGE SCALE GENOMIC DNA]</scope>
    <source>
        <strain evidence="2">ysch24</strain>
    </source>
</reference>
<name>A0A7K1U012_9BACT</name>
<sequence>MQKVILFVVVMLVFIKGFSQPSYKKGCIVTRNADTLRGYIYFNRINTPLFELRYRPTASAKEKIISSADISCYWIRGQGKFISTPVLLSIYDLHRENDMVYNDNVPVIALLKELVKGPNYSLYKMEYEKDRFFICREDTPRIVEELINLETSGYYAVRRYRQQLASMLDDEDPYQEQIRLCEYVEGDLKKVATYLNEGAPVLKSRSHLVRWYVGAGIAKMWPYMGSHFYTLNPMTPALGISLTAGFTRPWLKRTEKLISGSSLTLSALQSCYQPARQDPGFLRKNTHDIMLATLTSMISYRVLDRFHFRCYAGLEGYARFGIFKPVPAAADASSVWKEVLRKTLTGVMSGININARVEFRKISIAASYALKTLPSFGNDVTLDCKSRAVMLYYYF</sequence>
<organism evidence="1 2">
    <name type="scientific">Chitinophaga tropicalis</name>
    <dbReference type="NCBI Taxonomy" id="2683588"/>
    <lineage>
        <taxon>Bacteria</taxon>
        <taxon>Pseudomonadati</taxon>
        <taxon>Bacteroidota</taxon>
        <taxon>Chitinophagia</taxon>
        <taxon>Chitinophagales</taxon>
        <taxon>Chitinophagaceae</taxon>
        <taxon>Chitinophaga</taxon>
    </lineage>
</organism>
<comment type="caution">
    <text evidence="1">The sequence shown here is derived from an EMBL/GenBank/DDBJ whole genome shotgun (WGS) entry which is preliminary data.</text>
</comment>
<dbReference type="RefSeq" id="WP_157305091.1">
    <property type="nucleotide sequence ID" value="NZ_WRXN01000001.1"/>
</dbReference>
<proteinExistence type="predicted"/>
<accession>A0A7K1U012</accession>
<protein>
    <submittedName>
        <fullName evidence="1">Uncharacterized protein</fullName>
    </submittedName>
</protein>
<evidence type="ECO:0000313" key="1">
    <source>
        <dbReference type="EMBL" id="MVT07711.1"/>
    </source>
</evidence>
<dbReference type="Proteomes" id="UP000461730">
    <property type="component" value="Unassembled WGS sequence"/>
</dbReference>
<gene>
    <name evidence="1" type="ORF">GO493_05520</name>
</gene>
<dbReference type="EMBL" id="WRXN01000001">
    <property type="protein sequence ID" value="MVT07711.1"/>
    <property type="molecule type" value="Genomic_DNA"/>
</dbReference>
<keyword evidence="2" id="KW-1185">Reference proteome</keyword>
<dbReference type="AlphaFoldDB" id="A0A7K1U012"/>